<dbReference type="EMBL" id="LR743504">
    <property type="protein sequence ID" value="CAA2107496.1"/>
    <property type="molecule type" value="Genomic_DNA"/>
</dbReference>
<evidence type="ECO:0000259" key="1">
    <source>
        <dbReference type="Pfam" id="PF01548"/>
    </source>
</evidence>
<feature type="domain" description="Transposase IS110-like N-terminal" evidence="1">
    <location>
        <begin position="6"/>
        <end position="146"/>
    </location>
</feature>
<dbReference type="Pfam" id="PF02371">
    <property type="entry name" value="Transposase_20"/>
    <property type="match status" value="1"/>
</dbReference>
<gene>
    <name evidence="3" type="ORF">MBUL_00229</name>
    <name evidence="4" type="ORF">MBUL_01293</name>
    <name evidence="5" type="ORF">MBUL_03580</name>
    <name evidence="6" type="ORF">MBUL_03773</name>
    <name evidence="7" type="ORF">MBUL_03847</name>
    <name evidence="8" type="ORF">MBUL_04189</name>
</gene>
<dbReference type="InterPro" id="IPR047650">
    <property type="entry name" value="Transpos_IS110"/>
</dbReference>
<evidence type="ECO:0000313" key="7">
    <source>
        <dbReference type="EMBL" id="CAA2106795.1"/>
    </source>
</evidence>
<evidence type="ECO:0000313" key="6">
    <source>
        <dbReference type="EMBL" id="CAA2106640.1"/>
    </source>
</evidence>
<dbReference type="EMBL" id="LR743504">
    <property type="protein sequence ID" value="CAA2106795.1"/>
    <property type="molecule type" value="Genomic_DNA"/>
</dbReference>
<dbReference type="NCBIfam" id="NF033542">
    <property type="entry name" value="transpos_IS110"/>
    <property type="match status" value="1"/>
</dbReference>
<dbReference type="InterPro" id="IPR003346">
    <property type="entry name" value="Transposase_20"/>
</dbReference>
<dbReference type="GO" id="GO:0003677">
    <property type="term" value="F:DNA binding"/>
    <property type="evidence" value="ECO:0007669"/>
    <property type="project" value="InterPro"/>
</dbReference>
<dbReference type="GO" id="GO:0004803">
    <property type="term" value="F:transposase activity"/>
    <property type="evidence" value="ECO:0007669"/>
    <property type="project" value="InterPro"/>
</dbReference>
<dbReference type="EMBL" id="LR743504">
    <property type="protein sequence ID" value="CAA2101668.1"/>
    <property type="molecule type" value="Genomic_DNA"/>
</dbReference>
<dbReference type="EMBL" id="LR743504">
    <property type="protein sequence ID" value="CAA2106227.1"/>
    <property type="molecule type" value="Genomic_DNA"/>
</dbReference>
<evidence type="ECO:0000259" key="2">
    <source>
        <dbReference type="Pfam" id="PF02371"/>
    </source>
</evidence>
<accession>A0A679J674</accession>
<dbReference type="PANTHER" id="PTHR33055">
    <property type="entry name" value="TRANSPOSASE FOR INSERTION SEQUENCE ELEMENT IS1111A"/>
    <property type="match status" value="1"/>
</dbReference>
<dbReference type="Pfam" id="PF01548">
    <property type="entry name" value="DEDD_Tnp_IS110"/>
    <property type="match status" value="1"/>
</dbReference>
<organism evidence="6">
    <name type="scientific">Methylobacterium bullatum</name>
    <dbReference type="NCBI Taxonomy" id="570505"/>
    <lineage>
        <taxon>Bacteria</taxon>
        <taxon>Pseudomonadati</taxon>
        <taxon>Pseudomonadota</taxon>
        <taxon>Alphaproteobacteria</taxon>
        <taxon>Hyphomicrobiales</taxon>
        <taxon>Methylobacteriaceae</taxon>
        <taxon>Methylobacterium</taxon>
    </lineage>
</organism>
<evidence type="ECO:0000313" key="5">
    <source>
        <dbReference type="EMBL" id="CAA2106227.1"/>
    </source>
</evidence>
<evidence type="ECO:0000313" key="3">
    <source>
        <dbReference type="EMBL" id="CAA2099590.1"/>
    </source>
</evidence>
<evidence type="ECO:0000313" key="4">
    <source>
        <dbReference type="EMBL" id="CAA2101668.1"/>
    </source>
</evidence>
<protein>
    <submittedName>
        <fullName evidence="6">Uncharacterized protein</fullName>
    </submittedName>
</protein>
<dbReference type="EMBL" id="LR743504">
    <property type="protein sequence ID" value="CAA2099590.1"/>
    <property type="molecule type" value="Genomic_DNA"/>
</dbReference>
<dbReference type="AlphaFoldDB" id="A0A679J674"/>
<proteinExistence type="predicted"/>
<dbReference type="EMBL" id="LR743504">
    <property type="protein sequence ID" value="CAA2106640.1"/>
    <property type="molecule type" value="Genomic_DNA"/>
</dbReference>
<evidence type="ECO:0000313" key="8">
    <source>
        <dbReference type="EMBL" id="CAA2107496.1"/>
    </source>
</evidence>
<name>A0A679J674_9HYPH</name>
<dbReference type="GO" id="GO:0006313">
    <property type="term" value="P:DNA transposition"/>
    <property type="evidence" value="ECO:0007669"/>
    <property type="project" value="InterPro"/>
</dbReference>
<sequence>MTHIVCGVDIGADTLDARIGRDGAWRQMANTPEGRADLAAFCREHRVDLVAMEATGGYERAVFGALWAEGVPATVVNPRAVRRFADGMGVLEKTDRIDCGMIAWYAATKGLRPTPPATATQVRLTALVVRLRQLTALKVGQANQARLVTEPEVLASFTPVLAAITAQIRVLEAHIAQAIALDPVWTALDRCFRTIKGVADRTVAHLMAEMPEIGTLSNKAVAKLAGLAPIAHDSGRRAGKRPVRGGRAGVRAVLFVVAEIVRRYDPDFAAFHQRLSQAGKPKKLVRVALAHKLLVRLNAKAREIRKDLALAS</sequence>
<reference evidence="6" key="1">
    <citation type="submission" date="2019-12" db="EMBL/GenBank/DDBJ databases">
        <authorList>
            <person name="Cremers G."/>
        </authorList>
    </citation>
    <scope>NUCLEOTIDE SEQUENCE</scope>
    <source>
        <strain evidence="6">Mbul1</strain>
    </source>
</reference>
<dbReference type="InterPro" id="IPR002525">
    <property type="entry name" value="Transp_IS110-like_N"/>
</dbReference>
<dbReference type="PANTHER" id="PTHR33055:SF13">
    <property type="entry name" value="TRANSPOSASE"/>
    <property type="match status" value="1"/>
</dbReference>
<feature type="domain" description="Transposase IS116/IS110/IS902 C-terminal" evidence="2">
    <location>
        <begin position="190"/>
        <end position="273"/>
    </location>
</feature>